<dbReference type="Pfam" id="PF19055">
    <property type="entry name" value="ABC2_membrane_7"/>
    <property type="match status" value="1"/>
</dbReference>
<name>S8CA14_9LAMI</name>
<feature type="domain" description="ABC transporter family G" evidence="7">
    <location>
        <begin position="1"/>
        <end position="189"/>
    </location>
</feature>
<keyword evidence="5 6" id="KW-0472">Membrane</keyword>
<dbReference type="GO" id="GO:0016020">
    <property type="term" value="C:membrane"/>
    <property type="evidence" value="ECO:0007669"/>
    <property type="project" value="UniProtKB-SubCell"/>
</dbReference>
<feature type="transmembrane region" description="Helical" evidence="6">
    <location>
        <begin position="164"/>
        <end position="188"/>
    </location>
</feature>
<dbReference type="InterPro" id="IPR050352">
    <property type="entry name" value="ABCG_transporters"/>
</dbReference>
<keyword evidence="2" id="KW-0813">Transport</keyword>
<keyword evidence="9" id="KW-1185">Reference proteome</keyword>
<sequence length="191" mass="21288">LLCKVAGLRSFSGDKLQYRRESASGISSLAHFVSKDTVDFFDVLIKPLVYLSMFYFFSTPRSSFADNYLVLLCLVYCVIGVAYAFAVFLEPGPSQLLAVLVPVVMTLISSQVNGSDLVKGVGNFCYPKWALEALVIANAERYYGVWLLTRCGALMRYGYDVHDWFRCLCFLIVTGMAFRCIAFAGLLISKT</sequence>
<evidence type="ECO:0000259" key="7">
    <source>
        <dbReference type="Pfam" id="PF19055"/>
    </source>
</evidence>
<feature type="non-terminal residue" evidence="8">
    <location>
        <position position="1"/>
    </location>
</feature>
<evidence type="ECO:0000256" key="2">
    <source>
        <dbReference type="ARBA" id="ARBA00022448"/>
    </source>
</evidence>
<evidence type="ECO:0000256" key="3">
    <source>
        <dbReference type="ARBA" id="ARBA00022692"/>
    </source>
</evidence>
<evidence type="ECO:0000313" key="8">
    <source>
        <dbReference type="EMBL" id="EPS61201.1"/>
    </source>
</evidence>
<comment type="caution">
    <text evidence="8">The sequence shown here is derived from an EMBL/GenBank/DDBJ whole genome shotgun (WGS) entry which is preliminary data.</text>
</comment>
<reference evidence="8 9" key="1">
    <citation type="journal article" date="2013" name="BMC Genomics">
        <title>The miniature genome of a carnivorous plant Genlisea aurea contains a low number of genes and short non-coding sequences.</title>
        <authorList>
            <person name="Leushkin E.V."/>
            <person name="Sutormin R.A."/>
            <person name="Nabieva E.R."/>
            <person name="Penin A.A."/>
            <person name="Kondrashov A.S."/>
            <person name="Logacheva M.D."/>
        </authorList>
    </citation>
    <scope>NUCLEOTIDE SEQUENCE [LARGE SCALE GENOMIC DNA]</scope>
</reference>
<feature type="transmembrane region" description="Helical" evidence="6">
    <location>
        <begin position="69"/>
        <end position="89"/>
    </location>
</feature>
<keyword evidence="4 6" id="KW-1133">Transmembrane helix</keyword>
<comment type="subcellular location">
    <subcellularLocation>
        <location evidence="1">Membrane</location>
        <topology evidence="1">Multi-pass membrane protein</topology>
    </subcellularLocation>
</comment>
<evidence type="ECO:0000256" key="5">
    <source>
        <dbReference type="ARBA" id="ARBA00023136"/>
    </source>
</evidence>
<dbReference type="PANTHER" id="PTHR48041:SF142">
    <property type="entry name" value="P-LOOP CONTAINING NUCLEOSIDE TRIPHOSPHATE HYDROLASES SUPERFAMILY PROTEIN-RELATED"/>
    <property type="match status" value="1"/>
</dbReference>
<evidence type="ECO:0000256" key="1">
    <source>
        <dbReference type="ARBA" id="ARBA00004141"/>
    </source>
</evidence>
<gene>
    <name evidence="8" type="ORF">M569_13598</name>
</gene>
<feature type="transmembrane region" description="Helical" evidence="6">
    <location>
        <begin position="40"/>
        <end position="57"/>
    </location>
</feature>
<dbReference type="OrthoDB" id="1499448at2759"/>
<dbReference type="PANTHER" id="PTHR48041">
    <property type="entry name" value="ABC TRANSPORTER G FAMILY MEMBER 28"/>
    <property type="match status" value="1"/>
</dbReference>
<keyword evidence="3 6" id="KW-0812">Transmembrane</keyword>
<evidence type="ECO:0000256" key="6">
    <source>
        <dbReference type="SAM" id="Phobius"/>
    </source>
</evidence>
<accession>S8CA14</accession>
<protein>
    <recommendedName>
        <fullName evidence="7">ABC transporter family G domain-containing protein</fullName>
    </recommendedName>
</protein>
<dbReference type="GO" id="GO:0140359">
    <property type="term" value="F:ABC-type transporter activity"/>
    <property type="evidence" value="ECO:0007669"/>
    <property type="project" value="InterPro"/>
</dbReference>
<dbReference type="Proteomes" id="UP000015453">
    <property type="component" value="Unassembled WGS sequence"/>
</dbReference>
<evidence type="ECO:0000313" key="9">
    <source>
        <dbReference type="Proteomes" id="UP000015453"/>
    </source>
</evidence>
<dbReference type="AlphaFoldDB" id="S8CA14"/>
<dbReference type="InterPro" id="IPR043926">
    <property type="entry name" value="ABCG_dom"/>
</dbReference>
<proteinExistence type="predicted"/>
<dbReference type="EMBL" id="AUSU01007015">
    <property type="protein sequence ID" value="EPS61201.1"/>
    <property type="molecule type" value="Genomic_DNA"/>
</dbReference>
<feature type="non-terminal residue" evidence="8">
    <location>
        <position position="191"/>
    </location>
</feature>
<organism evidence="8 9">
    <name type="scientific">Genlisea aurea</name>
    <dbReference type="NCBI Taxonomy" id="192259"/>
    <lineage>
        <taxon>Eukaryota</taxon>
        <taxon>Viridiplantae</taxon>
        <taxon>Streptophyta</taxon>
        <taxon>Embryophyta</taxon>
        <taxon>Tracheophyta</taxon>
        <taxon>Spermatophyta</taxon>
        <taxon>Magnoliopsida</taxon>
        <taxon>eudicotyledons</taxon>
        <taxon>Gunneridae</taxon>
        <taxon>Pentapetalae</taxon>
        <taxon>asterids</taxon>
        <taxon>lamiids</taxon>
        <taxon>Lamiales</taxon>
        <taxon>Lentibulariaceae</taxon>
        <taxon>Genlisea</taxon>
    </lineage>
</organism>
<evidence type="ECO:0000256" key="4">
    <source>
        <dbReference type="ARBA" id="ARBA00022989"/>
    </source>
</evidence>